<dbReference type="AlphaFoldDB" id="A0A7Y8CCL6"/>
<gene>
    <name evidence="3" type="ORF">HX845_05550</name>
    <name evidence="4" type="ORF">HX876_30645</name>
</gene>
<dbReference type="GO" id="GO:0044010">
    <property type="term" value="P:single-species biofilm formation"/>
    <property type="evidence" value="ECO:0007669"/>
    <property type="project" value="InterPro"/>
</dbReference>
<dbReference type="GO" id="GO:0006355">
    <property type="term" value="P:regulation of DNA-templated transcription"/>
    <property type="evidence" value="ECO:0007669"/>
    <property type="project" value="InterPro"/>
</dbReference>
<evidence type="ECO:0000313" key="6">
    <source>
        <dbReference type="Proteomes" id="UP000520592"/>
    </source>
</evidence>
<dbReference type="Pfam" id="PF04221">
    <property type="entry name" value="RelB"/>
    <property type="match status" value="1"/>
</dbReference>
<dbReference type="Proteomes" id="UP000520592">
    <property type="component" value="Unassembled WGS sequence"/>
</dbReference>
<dbReference type="EMBL" id="JACAQE010000001">
    <property type="protein sequence ID" value="NWC13092.1"/>
    <property type="molecule type" value="Genomic_DNA"/>
</dbReference>
<keyword evidence="2" id="KW-1277">Toxin-antitoxin system</keyword>
<evidence type="ECO:0000313" key="5">
    <source>
        <dbReference type="Proteomes" id="UP000517547"/>
    </source>
</evidence>
<comment type="similarity">
    <text evidence="1">Belongs to the RelB/DinJ antitoxin family.</text>
</comment>
<dbReference type="PIRSF" id="PIRSF003108">
    <property type="entry name" value="DinJ"/>
    <property type="match status" value="1"/>
</dbReference>
<organism evidence="3 5">
    <name type="scientific">Pseudomonas gingeri</name>
    <dbReference type="NCBI Taxonomy" id="117681"/>
    <lineage>
        <taxon>Bacteria</taxon>
        <taxon>Pseudomonadati</taxon>
        <taxon>Pseudomonadota</taxon>
        <taxon>Gammaproteobacteria</taxon>
        <taxon>Pseudomonadales</taxon>
        <taxon>Pseudomonadaceae</taxon>
        <taxon>Pseudomonas</taxon>
    </lineage>
</organism>
<name>A0A7Y8CCL6_9PSED</name>
<evidence type="ECO:0000313" key="4">
    <source>
        <dbReference type="EMBL" id="NWC36720.1"/>
    </source>
</evidence>
<dbReference type="EMBL" id="JACAQD010000046">
    <property type="protein sequence ID" value="NWC36720.1"/>
    <property type="molecule type" value="Genomic_DNA"/>
</dbReference>
<comment type="caution">
    <text evidence="3">The sequence shown here is derived from an EMBL/GenBank/DDBJ whole genome shotgun (WGS) entry which is preliminary data.</text>
</comment>
<dbReference type="NCBIfam" id="TIGR02384">
    <property type="entry name" value="RelB_DinJ"/>
    <property type="match status" value="1"/>
</dbReference>
<dbReference type="GO" id="GO:0015643">
    <property type="term" value="F:toxic substance binding"/>
    <property type="evidence" value="ECO:0007669"/>
    <property type="project" value="InterPro"/>
</dbReference>
<dbReference type="RefSeq" id="WP_017126621.1">
    <property type="nucleotide sequence ID" value="NZ_JACAOK010000057.1"/>
</dbReference>
<dbReference type="InterPro" id="IPR026262">
    <property type="entry name" value="DinJ"/>
</dbReference>
<dbReference type="InterPro" id="IPR007337">
    <property type="entry name" value="RelB/DinJ"/>
</dbReference>
<sequence>MAHTEVVRTRIDSELKANATEILDGMGMTVSQAIRMLLVQIVQDKELPFKVKAPNAKTRAVMEATDRGENLREYESTEALYKDLGI</sequence>
<reference evidence="5 6" key="1">
    <citation type="submission" date="2020-04" db="EMBL/GenBank/DDBJ databases">
        <title>Molecular characterization of pseudomonads from Agaricus bisporus reveal novel blotch 2 pathogens in Western Europe.</title>
        <authorList>
            <person name="Taparia T."/>
            <person name="Krijger M."/>
            <person name="Haynes E."/>
            <person name="Elpinstone J.G."/>
            <person name="Noble R."/>
            <person name="Van Der Wolf J."/>
        </authorList>
    </citation>
    <scope>NUCLEOTIDE SEQUENCE [LARGE SCALE GENOMIC DNA]</scope>
    <source>
        <strain evidence="4 6">IPO3737</strain>
        <strain evidence="3 5">IPO3738</strain>
    </source>
</reference>
<dbReference type="InterPro" id="IPR013321">
    <property type="entry name" value="Arc_rbn_hlx_hlx"/>
</dbReference>
<accession>A0A7Y8CCL6</accession>
<dbReference type="Proteomes" id="UP000517547">
    <property type="component" value="Unassembled WGS sequence"/>
</dbReference>
<proteinExistence type="inferred from homology"/>
<evidence type="ECO:0000256" key="1">
    <source>
        <dbReference type="ARBA" id="ARBA00010562"/>
    </source>
</evidence>
<dbReference type="GO" id="GO:0000987">
    <property type="term" value="F:cis-regulatory region sequence-specific DNA binding"/>
    <property type="evidence" value="ECO:0007669"/>
    <property type="project" value="InterPro"/>
</dbReference>
<dbReference type="PANTHER" id="PTHR38781:SF1">
    <property type="entry name" value="ANTITOXIN DINJ-RELATED"/>
    <property type="match status" value="1"/>
</dbReference>
<dbReference type="Gene3D" id="1.10.1220.10">
    <property type="entry name" value="Met repressor-like"/>
    <property type="match status" value="1"/>
</dbReference>
<evidence type="ECO:0000313" key="3">
    <source>
        <dbReference type="EMBL" id="NWC13092.1"/>
    </source>
</evidence>
<dbReference type="PANTHER" id="PTHR38781">
    <property type="entry name" value="ANTITOXIN DINJ-RELATED"/>
    <property type="match status" value="1"/>
</dbReference>
<dbReference type="GO" id="GO:0006351">
    <property type="term" value="P:DNA-templated transcription"/>
    <property type="evidence" value="ECO:0007669"/>
    <property type="project" value="TreeGrafter"/>
</dbReference>
<protein>
    <submittedName>
        <fullName evidence="3">Type II toxin-antitoxin system RelB/DinJ family antitoxin</fullName>
    </submittedName>
</protein>
<evidence type="ECO:0000256" key="2">
    <source>
        <dbReference type="ARBA" id="ARBA00022649"/>
    </source>
</evidence>